<keyword evidence="4" id="KW-1185">Reference proteome</keyword>
<keyword evidence="3" id="KW-0012">Acyltransferase</keyword>
<dbReference type="InterPro" id="IPR002123">
    <property type="entry name" value="Plipid/glycerol_acylTrfase"/>
</dbReference>
<evidence type="ECO:0000313" key="3">
    <source>
        <dbReference type="EMBL" id="WAS98229.1"/>
    </source>
</evidence>
<dbReference type="Pfam" id="PF01553">
    <property type="entry name" value="Acyltransferase"/>
    <property type="match status" value="1"/>
</dbReference>
<feature type="region of interest" description="Disordered" evidence="1">
    <location>
        <begin position="272"/>
        <end position="306"/>
    </location>
</feature>
<proteinExistence type="predicted"/>
<protein>
    <submittedName>
        <fullName evidence="3">Lysophospholipid acyltransferase family protein</fullName>
    </submittedName>
</protein>
<dbReference type="SMART" id="SM00563">
    <property type="entry name" value="PlsC"/>
    <property type="match status" value="1"/>
</dbReference>
<evidence type="ECO:0000259" key="2">
    <source>
        <dbReference type="SMART" id="SM00563"/>
    </source>
</evidence>
<dbReference type="RefSeq" id="WP_269040595.1">
    <property type="nucleotide sequence ID" value="NZ_CP114040.1"/>
</dbReference>
<sequence>MGPFRLETLTSRDVRDRLERLELPFNQYGMDPFGISKKHLGVFYSMLEVFYKNYFRVKCFGIENVPERGGAMLVGNHSGGLPVDGGMVLASLFFARELPRHATGMVEKFAGNWPFVSEWFSRVGQLPGLPEHAVRLLQDGRLLMIFPEGARGTGKLFKDRYRLVQFGTGFMRIALQTGAPIVPFAFIGGEEALPTVYHAKTLAKVVGAPYWPVPPYLVPFPLPLGCEIHYGKPMHFPGTGREPDEVIEGYVEQVKSVVELLVLRGCALHRQRTDGTFEQEPKDSPSDPSPDAPDASSSSGPSDPEP</sequence>
<reference evidence="3" key="1">
    <citation type="submission" date="2022-11" db="EMBL/GenBank/DDBJ databases">
        <title>Minimal conservation of predation-associated metabolite biosynthetic gene clusters underscores biosynthetic potential of Myxococcota including descriptions for ten novel species: Archangium lansinium sp. nov., Myxococcus landrumus sp. nov., Nannocystis bai.</title>
        <authorList>
            <person name="Ahearne A."/>
            <person name="Stevens C."/>
            <person name="Dowd S."/>
        </authorList>
    </citation>
    <scope>NUCLEOTIDE SEQUENCE</scope>
    <source>
        <strain evidence="3">Fl3</strain>
    </source>
</reference>
<evidence type="ECO:0000313" key="4">
    <source>
        <dbReference type="Proteomes" id="UP001164459"/>
    </source>
</evidence>
<accession>A0ABY7HH72</accession>
<feature type="compositionally biased region" description="Basic and acidic residues" evidence="1">
    <location>
        <begin position="272"/>
        <end position="285"/>
    </location>
</feature>
<keyword evidence="3" id="KW-0808">Transferase</keyword>
<feature type="domain" description="Phospholipid/glycerol acyltransferase" evidence="2">
    <location>
        <begin position="71"/>
        <end position="189"/>
    </location>
</feature>
<dbReference type="Proteomes" id="UP001164459">
    <property type="component" value="Chromosome"/>
</dbReference>
<dbReference type="EMBL" id="CP114040">
    <property type="protein sequence ID" value="WAS98229.1"/>
    <property type="molecule type" value="Genomic_DNA"/>
</dbReference>
<name>A0ABY7HH72_9BACT</name>
<evidence type="ECO:0000256" key="1">
    <source>
        <dbReference type="SAM" id="MobiDB-lite"/>
    </source>
</evidence>
<dbReference type="PANTHER" id="PTHR22753:SF14">
    <property type="entry name" value="MONOACYLGLYCEROL_DIACYLGLYCEROL O-ACYLTRANSFERASE"/>
    <property type="match status" value="1"/>
</dbReference>
<dbReference type="CDD" id="cd07987">
    <property type="entry name" value="LPLAT_MGAT-like"/>
    <property type="match status" value="1"/>
</dbReference>
<dbReference type="SUPFAM" id="SSF69593">
    <property type="entry name" value="Glycerol-3-phosphate (1)-acyltransferase"/>
    <property type="match status" value="1"/>
</dbReference>
<dbReference type="GO" id="GO:0016746">
    <property type="term" value="F:acyltransferase activity"/>
    <property type="evidence" value="ECO:0007669"/>
    <property type="project" value="UniProtKB-KW"/>
</dbReference>
<organism evidence="3 4">
    <name type="scientific">Nannocystis punicea</name>
    <dbReference type="NCBI Taxonomy" id="2995304"/>
    <lineage>
        <taxon>Bacteria</taxon>
        <taxon>Pseudomonadati</taxon>
        <taxon>Myxococcota</taxon>
        <taxon>Polyangia</taxon>
        <taxon>Nannocystales</taxon>
        <taxon>Nannocystaceae</taxon>
        <taxon>Nannocystis</taxon>
    </lineage>
</organism>
<feature type="compositionally biased region" description="Low complexity" evidence="1">
    <location>
        <begin position="292"/>
        <end position="306"/>
    </location>
</feature>
<dbReference type="PANTHER" id="PTHR22753">
    <property type="entry name" value="TRANSMEMBRANE PROTEIN 68"/>
    <property type="match status" value="1"/>
</dbReference>
<gene>
    <name evidence="3" type="ORF">O0S08_18975</name>
</gene>